<organism evidence="2 3">
    <name type="scientific">Lophiostoma macrostomum CBS 122681</name>
    <dbReference type="NCBI Taxonomy" id="1314788"/>
    <lineage>
        <taxon>Eukaryota</taxon>
        <taxon>Fungi</taxon>
        <taxon>Dikarya</taxon>
        <taxon>Ascomycota</taxon>
        <taxon>Pezizomycotina</taxon>
        <taxon>Dothideomycetes</taxon>
        <taxon>Pleosporomycetidae</taxon>
        <taxon>Pleosporales</taxon>
        <taxon>Lophiostomataceae</taxon>
        <taxon>Lophiostoma</taxon>
    </lineage>
</organism>
<sequence length="169" mass="18363">MELSKLGSLERRSSPAPAATGSAPARCCESSLLGKARQHDLGMAGGGSVLYHSKVGSGPWKRERGEERRHSERVCHCRRGHTCFLRGALVTGVGSCGPICWMPLPALRQSAWIDVPESQWRVAVNVRSRWSSWCLGDEMRGGARGGRLDRVSSIAGKQPYSREFSASSP</sequence>
<evidence type="ECO:0000256" key="1">
    <source>
        <dbReference type="SAM" id="MobiDB-lite"/>
    </source>
</evidence>
<dbReference type="AlphaFoldDB" id="A0A6A6SRL8"/>
<reference evidence="2" key="1">
    <citation type="journal article" date="2020" name="Stud. Mycol.">
        <title>101 Dothideomycetes genomes: a test case for predicting lifestyles and emergence of pathogens.</title>
        <authorList>
            <person name="Haridas S."/>
            <person name="Albert R."/>
            <person name="Binder M."/>
            <person name="Bloem J."/>
            <person name="Labutti K."/>
            <person name="Salamov A."/>
            <person name="Andreopoulos B."/>
            <person name="Baker S."/>
            <person name="Barry K."/>
            <person name="Bills G."/>
            <person name="Bluhm B."/>
            <person name="Cannon C."/>
            <person name="Castanera R."/>
            <person name="Culley D."/>
            <person name="Daum C."/>
            <person name="Ezra D."/>
            <person name="Gonzalez J."/>
            <person name="Henrissat B."/>
            <person name="Kuo A."/>
            <person name="Liang C."/>
            <person name="Lipzen A."/>
            <person name="Lutzoni F."/>
            <person name="Magnuson J."/>
            <person name="Mondo S."/>
            <person name="Nolan M."/>
            <person name="Ohm R."/>
            <person name="Pangilinan J."/>
            <person name="Park H.-J."/>
            <person name="Ramirez L."/>
            <person name="Alfaro M."/>
            <person name="Sun H."/>
            <person name="Tritt A."/>
            <person name="Yoshinaga Y."/>
            <person name="Zwiers L.-H."/>
            <person name="Turgeon B."/>
            <person name="Goodwin S."/>
            <person name="Spatafora J."/>
            <person name="Crous P."/>
            <person name="Grigoriev I."/>
        </authorList>
    </citation>
    <scope>NUCLEOTIDE SEQUENCE</scope>
    <source>
        <strain evidence="2">CBS 122681</strain>
    </source>
</reference>
<feature type="region of interest" description="Disordered" evidence="1">
    <location>
        <begin position="1"/>
        <end position="24"/>
    </location>
</feature>
<dbReference type="EMBL" id="MU004511">
    <property type="protein sequence ID" value="KAF2649008.1"/>
    <property type="molecule type" value="Genomic_DNA"/>
</dbReference>
<protein>
    <submittedName>
        <fullName evidence="2">Uncharacterized protein</fullName>
    </submittedName>
</protein>
<evidence type="ECO:0000313" key="2">
    <source>
        <dbReference type="EMBL" id="KAF2649008.1"/>
    </source>
</evidence>
<feature type="compositionally biased region" description="Low complexity" evidence="1">
    <location>
        <begin position="14"/>
        <end position="24"/>
    </location>
</feature>
<proteinExistence type="predicted"/>
<keyword evidence="3" id="KW-1185">Reference proteome</keyword>
<evidence type="ECO:0000313" key="3">
    <source>
        <dbReference type="Proteomes" id="UP000799324"/>
    </source>
</evidence>
<dbReference type="Proteomes" id="UP000799324">
    <property type="component" value="Unassembled WGS sequence"/>
</dbReference>
<accession>A0A6A6SRL8</accession>
<gene>
    <name evidence="2" type="ORF">K491DRAFT_220325</name>
</gene>
<name>A0A6A6SRL8_9PLEO</name>